<feature type="region of interest" description="Disordered" evidence="1">
    <location>
        <begin position="1"/>
        <end position="65"/>
    </location>
</feature>
<dbReference type="Proteomes" id="UP000069272">
    <property type="component" value="Chromosome 3R"/>
</dbReference>
<feature type="compositionally biased region" description="Polar residues" evidence="1">
    <location>
        <begin position="16"/>
        <end position="28"/>
    </location>
</feature>
<name>A0A182FBI0_ANOAL</name>
<dbReference type="VEuPathDB" id="VectorBase:AALB003863"/>
<reference evidence="2 3" key="1">
    <citation type="journal article" date="2017" name="G3 (Bethesda)">
        <title>The Physical Genome Mapping of Anopheles albimanus Corrected Scaffold Misassemblies and Identified Interarm Rearrangements in Genus Anopheles.</title>
        <authorList>
            <person name="Artemov G.N."/>
            <person name="Peery A.N."/>
            <person name="Jiang X."/>
            <person name="Tu Z."/>
            <person name="Stegniy V.N."/>
            <person name="Sharakhova M.V."/>
            <person name="Sharakhov I.V."/>
        </authorList>
    </citation>
    <scope>NUCLEOTIDE SEQUENCE [LARGE SCALE GENOMIC DNA]</scope>
    <source>
        <strain evidence="2 3">ALBI9_A</strain>
    </source>
</reference>
<dbReference type="EnsemblMetazoa" id="AALB003863-RA">
    <property type="protein sequence ID" value="AALB003863-PA"/>
    <property type="gene ID" value="AALB003863"/>
</dbReference>
<sequence>MNQTTGLYPPGRGPAGSSSIVPNLSQDFPRSETPWLTPPKKNEAEKMQQQQQQQRHHQQPLTSPQVFRDQFREGLSRKSELGLTAAPGETVGRHSGVSGALLPPSQKKMVQTCPPACPDRLIGWKPCEVPDQWPVHRDVLRLFHPAFAAILCPPSTDHGIEPMRALLLGGMMNITPKPRDPRIDT</sequence>
<dbReference type="AlphaFoldDB" id="A0A182FBI0"/>
<keyword evidence="3" id="KW-1185">Reference proteome</keyword>
<reference evidence="2" key="2">
    <citation type="submission" date="2022-08" db="UniProtKB">
        <authorList>
            <consortium name="EnsemblMetazoa"/>
        </authorList>
    </citation>
    <scope>IDENTIFICATION</scope>
    <source>
        <strain evidence="2">STECLA/ALBI9_A</strain>
    </source>
</reference>
<evidence type="ECO:0000256" key="1">
    <source>
        <dbReference type="SAM" id="MobiDB-lite"/>
    </source>
</evidence>
<protein>
    <submittedName>
        <fullName evidence="2">Uncharacterized protein</fullName>
    </submittedName>
</protein>
<accession>A0A182FBI0</accession>
<evidence type="ECO:0000313" key="2">
    <source>
        <dbReference type="EnsemblMetazoa" id="AALB003863-PA"/>
    </source>
</evidence>
<proteinExistence type="predicted"/>
<evidence type="ECO:0000313" key="3">
    <source>
        <dbReference type="Proteomes" id="UP000069272"/>
    </source>
</evidence>
<organism evidence="2 3">
    <name type="scientific">Anopheles albimanus</name>
    <name type="common">New world malaria mosquito</name>
    <dbReference type="NCBI Taxonomy" id="7167"/>
    <lineage>
        <taxon>Eukaryota</taxon>
        <taxon>Metazoa</taxon>
        <taxon>Ecdysozoa</taxon>
        <taxon>Arthropoda</taxon>
        <taxon>Hexapoda</taxon>
        <taxon>Insecta</taxon>
        <taxon>Pterygota</taxon>
        <taxon>Neoptera</taxon>
        <taxon>Endopterygota</taxon>
        <taxon>Diptera</taxon>
        <taxon>Nematocera</taxon>
        <taxon>Culicoidea</taxon>
        <taxon>Culicidae</taxon>
        <taxon>Anophelinae</taxon>
        <taxon>Anopheles</taxon>
    </lineage>
</organism>